<feature type="compositionally biased region" description="Polar residues" evidence="1">
    <location>
        <begin position="161"/>
        <end position="171"/>
    </location>
</feature>
<evidence type="ECO:0000256" key="1">
    <source>
        <dbReference type="SAM" id="MobiDB-lite"/>
    </source>
</evidence>
<keyword evidence="3" id="KW-1185">Reference proteome</keyword>
<feature type="compositionally biased region" description="Low complexity" evidence="1">
    <location>
        <begin position="474"/>
        <end position="509"/>
    </location>
</feature>
<evidence type="ECO:0000313" key="2">
    <source>
        <dbReference type="EMBL" id="GFR50675.1"/>
    </source>
</evidence>
<feature type="compositionally biased region" description="Basic and acidic residues" evidence="1">
    <location>
        <begin position="519"/>
        <end position="528"/>
    </location>
</feature>
<sequence length="604" mass="62426">MEDLGLPSHRAILPSREVLCAMLIGREEFRFLSSSAQHLAVLESRSVSIPAAVVAVRLNGFLDLRRTAGYYFGGNFVLLDGGQICALGDVLSDPPSSAEWQELEAAAAQHILSGRWKHLTAYEAVDCALQIVKLWRCGQLLRQHGFPLPPPPPQPTDTTPSHASQPPQQQKWKVDDAGNGAAAVPEATVNAEGGNVCSGPGSASYDKLRSALQQIASWDLQSCRTNVPQWAPWSEQAAMQLASRGAPPPPLPDPPPLPSRSPSPPLRPPPSSSPPSQPPPPPPSPPPPSPPPPPLDPLPPPPPPPLPAVDEQHAPPQELHPQLLQRQALPGVLEPSLERTGARKSRWGSAGEITQDGPSKDLRRQGEQRPEQQEQQEEGYQRQQPGHRRSLAAPEVEGDAAGLHPCHVQADAAAAVLQSVSPEEAAAVLKAALAAAKAAAAAAAAAPAAPTAEAEPSSLAQPAAGTGAAVSGDTGSPAGSARSAAAAADTAADTAATGAAAGNAPAGAGVKAVVVPRLKLPDPSDSSKHSPVANGGTTTSRKRCREATQDGPAGGKEEQKDGEGKRQPPLSSSASGLQPGKGRSGSSTARRASPEDVGRNVRRR</sequence>
<reference evidence="2 3" key="1">
    <citation type="journal article" date="2021" name="Sci. Rep.">
        <title>Genome sequencing of the multicellular alga Astrephomene provides insights into convergent evolution of germ-soma differentiation.</title>
        <authorList>
            <person name="Yamashita S."/>
            <person name="Yamamoto K."/>
            <person name="Matsuzaki R."/>
            <person name="Suzuki S."/>
            <person name="Yamaguchi H."/>
            <person name="Hirooka S."/>
            <person name="Minakuchi Y."/>
            <person name="Miyagishima S."/>
            <person name="Kawachi M."/>
            <person name="Toyoda A."/>
            <person name="Nozaki H."/>
        </authorList>
    </citation>
    <scope>NUCLEOTIDE SEQUENCE [LARGE SCALE GENOMIC DNA]</scope>
    <source>
        <strain evidence="2 3">NIES-4017</strain>
    </source>
</reference>
<feature type="non-terminal residue" evidence="2">
    <location>
        <position position="1"/>
    </location>
</feature>
<dbReference type="AlphaFoldDB" id="A0AAD3HS73"/>
<organism evidence="2 3">
    <name type="scientific">Astrephomene gubernaculifera</name>
    <dbReference type="NCBI Taxonomy" id="47775"/>
    <lineage>
        <taxon>Eukaryota</taxon>
        <taxon>Viridiplantae</taxon>
        <taxon>Chlorophyta</taxon>
        <taxon>core chlorophytes</taxon>
        <taxon>Chlorophyceae</taxon>
        <taxon>CS clade</taxon>
        <taxon>Chlamydomonadales</taxon>
        <taxon>Astrephomenaceae</taxon>
        <taxon>Astrephomene</taxon>
    </lineage>
</organism>
<proteinExistence type="predicted"/>
<accession>A0AAD3HS73</accession>
<feature type="region of interest" description="Disordered" evidence="1">
    <location>
        <begin position="440"/>
        <end position="604"/>
    </location>
</feature>
<dbReference type="Proteomes" id="UP001054857">
    <property type="component" value="Unassembled WGS sequence"/>
</dbReference>
<feature type="compositionally biased region" description="Pro residues" evidence="1">
    <location>
        <begin position="246"/>
        <end position="307"/>
    </location>
</feature>
<feature type="region of interest" description="Disordered" evidence="1">
    <location>
        <begin position="145"/>
        <end position="181"/>
    </location>
</feature>
<feature type="compositionally biased region" description="Low complexity" evidence="1">
    <location>
        <begin position="440"/>
        <end position="460"/>
    </location>
</feature>
<protein>
    <submittedName>
        <fullName evidence="2">Uncharacterized protein</fullName>
    </submittedName>
</protein>
<evidence type="ECO:0000313" key="3">
    <source>
        <dbReference type="Proteomes" id="UP001054857"/>
    </source>
</evidence>
<feature type="compositionally biased region" description="Basic and acidic residues" evidence="1">
    <location>
        <begin position="358"/>
        <end position="372"/>
    </location>
</feature>
<gene>
    <name evidence="2" type="ORF">Agub_g12927</name>
</gene>
<name>A0AAD3HS73_9CHLO</name>
<dbReference type="EMBL" id="BMAR01000040">
    <property type="protein sequence ID" value="GFR50675.1"/>
    <property type="molecule type" value="Genomic_DNA"/>
</dbReference>
<feature type="compositionally biased region" description="Basic and acidic residues" evidence="1">
    <location>
        <begin position="555"/>
        <end position="566"/>
    </location>
</feature>
<feature type="region of interest" description="Disordered" evidence="1">
    <location>
        <begin position="238"/>
        <end position="404"/>
    </location>
</feature>
<feature type="compositionally biased region" description="Basic and acidic residues" evidence="1">
    <location>
        <begin position="592"/>
        <end position="604"/>
    </location>
</feature>
<comment type="caution">
    <text evidence="2">The sequence shown here is derived from an EMBL/GenBank/DDBJ whole genome shotgun (WGS) entry which is preliminary data.</text>
</comment>